<feature type="transmembrane region" description="Helical" evidence="10">
    <location>
        <begin position="306"/>
        <end position="327"/>
    </location>
</feature>
<feature type="transmembrane region" description="Helical" evidence="10">
    <location>
        <begin position="233"/>
        <end position="253"/>
    </location>
</feature>
<dbReference type="GO" id="GO:0015095">
    <property type="term" value="F:magnesium ion transmembrane transporter activity"/>
    <property type="evidence" value="ECO:0007669"/>
    <property type="project" value="InterPro"/>
</dbReference>
<evidence type="ECO:0000256" key="10">
    <source>
        <dbReference type="SAM" id="Phobius"/>
    </source>
</evidence>
<evidence type="ECO:0000259" key="11">
    <source>
        <dbReference type="PROSITE" id="PS51371"/>
    </source>
</evidence>
<proteinExistence type="inferred from homology"/>
<dbReference type="SUPFAM" id="SSF161093">
    <property type="entry name" value="MgtE membrane domain-like"/>
    <property type="match status" value="1"/>
</dbReference>
<feature type="transmembrane region" description="Helical" evidence="10">
    <location>
        <begin position="333"/>
        <end position="359"/>
    </location>
</feature>
<dbReference type="GO" id="GO:0016020">
    <property type="term" value="C:membrane"/>
    <property type="evidence" value="ECO:0007669"/>
    <property type="project" value="UniProtKB-SubCell"/>
</dbReference>
<dbReference type="PROSITE" id="PS51371">
    <property type="entry name" value="CBS"/>
    <property type="match status" value="2"/>
</dbReference>
<dbReference type="InParanoid" id="A0A517SGK3"/>
<comment type="subcellular location">
    <subcellularLocation>
        <location evidence="1">Membrane</location>
        <topology evidence="1">Multi-pass membrane protein</topology>
    </subcellularLocation>
</comment>
<feature type="transmembrane region" description="Helical" evidence="10">
    <location>
        <begin position="259"/>
        <end position="285"/>
    </location>
</feature>
<keyword evidence="7 10" id="KW-0472">Membrane</keyword>
<sequence length="394" mass="42280">MASPDDRATTKQTPGTCENGATKTAGESTPVTRRVVDSEASCRESAVEATVEAPCPAGGDETAAAGRAKPNVRDILDDPVTRHMSSASPLLKVGQTVEQALEQLRTTRELGRVVYFYVVDDDCRLQGVVPSRRLLLATPQTSIREIMSERIVSIPSRCTVLEACEFFTLHKFLAFPVVDETKKVVGAVDVDLYTNEILEIDRRQDSEDLFQLIGVHLSEAAQKSPRLAFNGRFPWLLCNLLGGMLSAFIADAYDDVATLAVVAPFIALVTALAESVSIQSVSLALQALHAQPATWATFCRKAAFEVVVGALLGIACGVGVALIAYVWKRSFAVAMSLMLGIAGGVTASAVVGLSVPFVLRLVRRDPQLASGPIALALSDVVTLLFYFNLGRWVL</sequence>
<dbReference type="RefSeq" id="WP_145031037.1">
    <property type="nucleotide sequence ID" value="NZ_CP036271.1"/>
</dbReference>
<keyword evidence="4 10" id="KW-0812">Transmembrane</keyword>
<protein>
    <submittedName>
        <fullName evidence="12">Magnesium transporter MgtE</fullName>
    </submittedName>
</protein>
<keyword evidence="8" id="KW-0129">CBS domain</keyword>
<dbReference type="InterPro" id="IPR000644">
    <property type="entry name" value="CBS_dom"/>
</dbReference>
<evidence type="ECO:0000256" key="6">
    <source>
        <dbReference type="ARBA" id="ARBA00022989"/>
    </source>
</evidence>
<feature type="compositionally biased region" description="Polar residues" evidence="9">
    <location>
        <begin position="10"/>
        <end position="31"/>
    </location>
</feature>
<feature type="transmembrane region" description="Helical" evidence="10">
    <location>
        <begin position="371"/>
        <end position="389"/>
    </location>
</feature>
<feature type="domain" description="CBS" evidence="11">
    <location>
        <begin position="147"/>
        <end position="206"/>
    </location>
</feature>
<dbReference type="PANTHER" id="PTHR43773">
    <property type="entry name" value="MAGNESIUM TRANSPORTER MGTE"/>
    <property type="match status" value="1"/>
</dbReference>
<keyword evidence="5" id="KW-0460">Magnesium</keyword>
<evidence type="ECO:0000256" key="9">
    <source>
        <dbReference type="SAM" id="MobiDB-lite"/>
    </source>
</evidence>
<evidence type="ECO:0000256" key="7">
    <source>
        <dbReference type="ARBA" id="ARBA00023136"/>
    </source>
</evidence>
<dbReference type="SUPFAM" id="SSF54631">
    <property type="entry name" value="CBS-domain pair"/>
    <property type="match status" value="1"/>
</dbReference>
<reference evidence="12 13" key="1">
    <citation type="submission" date="2019-02" db="EMBL/GenBank/DDBJ databases">
        <title>Deep-cultivation of Planctomycetes and their phenomic and genomic characterization uncovers novel biology.</title>
        <authorList>
            <person name="Wiegand S."/>
            <person name="Jogler M."/>
            <person name="Boedeker C."/>
            <person name="Pinto D."/>
            <person name="Vollmers J."/>
            <person name="Rivas-Marin E."/>
            <person name="Kohn T."/>
            <person name="Peeters S.H."/>
            <person name="Heuer A."/>
            <person name="Rast P."/>
            <person name="Oberbeckmann S."/>
            <person name="Bunk B."/>
            <person name="Jeske O."/>
            <person name="Meyerdierks A."/>
            <person name="Storesund J.E."/>
            <person name="Kallscheuer N."/>
            <person name="Luecker S."/>
            <person name="Lage O.M."/>
            <person name="Pohl T."/>
            <person name="Merkel B.J."/>
            <person name="Hornburger P."/>
            <person name="Mueller R.-W."/>
            <person name="Bruemmer F."/>
            <person name="Labrenz M."/>
            <person name="Spormann A.M."/>
            <person name="Op den Camp H."/>
            <person name="Overmann J."/>
            <person name="Amann R."/>
            <person name="Jetten M.S.M."/>
            <person name="Mascher T."/>
            <person name="Medema M.H."/>
            <person name="Devos D.P."/>
            <person name="Kaster A.-K."/>
            <person name="Ovreas L."/>
            <person name="Rohde M."/>
            <person name="Galperin M.Y."/>
            <person name="Jogler C."/>
        </authorList>
    </citation>
    <scope>NUCLEOTIDE SEQUENCE [LARGE SCALE GENOMIC DNA]</scope>
    <source>
        <strain evidence="12 13">Pan44</strain>
    </source>
</reference>
<evidence type="ECO:0000256" key="3">
    <source>
        <dbReference type="ARBA" id="ARBA00022448"/>
    </source>
</evidence>
<evidence type="ECO:0000256" key="1">
    <source>
        <dbReference type="ARBA" id="ARBA00004141"/>
    </source>
</evidence>
<dbReference type="PANTHER" id="PTHR43773:SF1">
    <property type="entry name" value="MAGNESIUM TRANSPORTER MGTE"/>
    <property type="match status" value="1"/>
</dbReference>
<name>A0A517SGK3_9PLAN</name>
<dbReference type="InterPro" id="IPR046342">
    <property type="entry name" value="CBS_dom_sf"/>
</dbReference>
<dbReference type="Proteomes" id="UP000315700">
    <property type="component" value="Chromosome"/>
</dbReference>
<dbReference type="InterPro" id="IPR006669">
    <property type="entry name" value="MgtE_transporter"/>
</dbReference>
<comment type="similarity">
    <text evidence="2">Belongs to the SLC41A transporter family.</text>
</comment>
<keyword evidence="3" id="KW-0813">Transport</keyword>
<gene>
    <name evidence="12" type="primary">mgtE</name>
    <name evidence="12" type="ORF">Pan44_33080</name>
</gene>
<evidence type="ECO:0000256" key="5">
    <source>
        <dbReference type="ARBA" id="ARBA00022842"/>
    </source>
</evidence>
<dbReference type="InterPro" id="IPR006667">
    <property type="entry name" value="SLC41_membr_dom"/>
</dbReference>
<feature type="region of interest" description="Disordered" evidence="9">
    <location>
        <begin position="1"/>
        <end position="34"/>
    </location>
</feature>
<organism evidence="12 13">
    <name type="scientific">Caulifigura coniformis</name>
    <dbReference type="NCBI Taxonomy" id="2527983"/>
    <lineage>
        <taxon>Bacteria</taxon>
        <taxon>Pseudomonadati</taxon>
        <taxon>Planctomycetota</taxon>
        <taxon>Planctomycetia</taxon>
        <taxon>Planctomycetales</taxon>
        <taxon>Planctomycetaceae</taxon>
        <taxon>Caulifigura</taxon>
    </lineage>
</organism>
<keyword evidence="6 10" id="KW-1133">Transmembrane helix</keyword>
<evidence type="ECO:0000313" key="13">
    <source>
        <dbReference type="Proteomes" id="UP000315700"/>
    </source>
</evidence>
<dbReference type="KEGG" id="ccos:Pan44_33080"/>
<evidence type="ECO:0000313" key="12">
    <source>
        <dbReference type="EMBL" id="QDT55265.1"/>
    </source>
</evidence>
<keyword evidence="13" id="KW-1185">Reference proteome</keyword>
<dbReference type="Gene3D" id="3.10.580.10">
    <property type="entry name" value="CBS-domain"/>
    <property type="match status" value="1"/>
</dbReference>
<evidence type="ECO:0000256" key="8">
    <source>
        <dbReference type="PROSITE-ProRule" id="PRU00703"/>
    </source>
</evidence>
<dbReference type="EMBL" id="CP036271">
    <property type="protein sequence ID" value="QDT55265.1"/>
    <property type="molecule type" value="Genomic_DNA"/>
</dbReference>
<dbReference type="Pfam" id="PF00571">
    <property type="entry name" value="CBS"/>
    <property type="match status" value="1"/>
</dbReference>
<evidence type="ECO:0000256" key="2">
    <source>
        <dbReference type="ARBA" id="ARBA00009749"/>
    </source>
</evidence>
<dbReference type="Pfam" id="PF01769">
    <property type="entry name" value="MgtE"/>
    <property type="match status" value="1"/>
</dbReference>
<dbReference type="OrthoDB" id="9790355at2"/>
<evidence type="ECO:0000256" key="4">
    <source>
        <dbReference type="ARBA" id="ARBA00022692"/>
    </source>
</evidence>
<dbReference type="InterPro" id="IPR036739">
    <property type="entry name" value="SLC41_membr_dom_sf"/>
</dbReference>
<accession>A0A517SGK3</accession>
<dbReference type="AlphaFoldDB" id="A0A517SGK3"/>
<dbReference type="Gene3D" id="1.10.357.20">
    <property type="entry name" value="SLC41 divalent cation transporters, integral membrane domain"/>
    <property type="match status" value="1"/>
</dbReference>
<feature type="domain" description="CBS" evidence="11">
    <location>
        <begin position="84"/>
        <end position="145"/>
    </location>
</feature>